<proteinExistence type="predicted"/>
<dbReference type="InterPro" id="IPR058959">
    <property type="entry name" value="DUF8157_C"/>
</dbReference>
<evidence type="ECO:0000313" key="4">
    <source>
        <dbReference type="EMBL" id="GGK62139.1"/>
    </source>
</evidence>
<dbReference type="Pfam" id="PF26486">
    <property type="entry name" value="DUF8157"/>
    <property type="match status" value="1"/>
</dbReference>
<reference evidence="4" key="1">
    <citation type="journal article" date="2014" name="Int. J. Syst. Evol. Microbiol.">
        <title>Complete genome sequence of Corynebacterium casei LMG S-19264T (=DSM 44701T), isolated from a smear-ripened cheese.</title>
        <authorList>
            <consortium name="US DOE Joint Genome Institute (JGI-PGF)"/>
            <person name="Walter F."/>
            <person name="Albersmeier A."/>
            <person name="Kalinowski J."/>
            <person name="Ruckert C."/>
        </authorList>
    </citation>
    <scope>NUCLEOTIDE SEQUENCE</scope>
    <source>
        <strain evidence="4">JCM 19018</strain>
    </source>
</reference>
<dbReference type="InterPro" id="IPR058470">
    <property type="entry name" value="DUF8157_N"/>
</dbReference>
<name>A0A830EIZ2_9EURY</name>
<dbReference type="InterPro" id="IPR029063">
    <property type="entry name" value="SAM-dependent_MTases_sf"/>
</dbReference>
<feature type="domain" description="DUF8157" evidence="3">
    <location>
        <begin position="407"/>
        <end position="500"/>
    </location>
</feature>
<accession>A0A830EIZ2</accession>
<dbReference type="EMBL" id="BMPD01000002">
    <property type="protein sequence ID" value="GGK62139.1"/>
    <property type="molecule type" value="Genomic_DNA"/>
</dbReference>
<dbReference type="AlphaFoldDB" id="A0A830EIZ2"/>
<dbReference type="RefSeq" id="WP_188976440.1">
    <property type="nucleotide sequence ID" value="NZ_BMPD01000002.1"/>
</dbReference>
<dbReference type="Proteomes" id="UP000614221">
    <property type="component" value="Unassembled WGS sequence"/>
</dbReference>
<evidence type="ECO:0000313" key="5">
    <source>
        <dbReference type="Proteomes" id="UP000614221"/>
    </source>
</evidence>
<reference evidence="4" key="2">
    <citation type="submission" date="2020-09" db="EMBL/GenBank/DDBJ databases">
        <authorList>
            <person name="Sun Q."/>
            <person name="Ohkuma M."/>
        </authorList>
    </citation>
    <scope>NUCLEOTIDE SEQUENCE</scope>
    <source>
        <strain evidence="4">JCM 19018</strain>
    </source>
</reference>
<gene>
    <name evidence="4" type="ORF">GCM10009067_13240</name>
</gene>
<organism evidence="4 5">
    <name type="scientific">Haloarcula sebkhae</name>
    <dbReference type="NCBI Taxonomy" id="932660"/>
    <lineage>
        <taxon>Archaea</taxon>
        <taxon>Methanobacteriati</taxon>
        <taxon>Methanobacteriota</taxon>
        <taxon>Stenosarchaea group</taxon>
        <taxon>Halobacteria</taxon>
        <taxon>Halobacteriales</taxon>
        <taxon>Haloarculaceae</taxon>
        <taxon>Haloarcula</taxon>
    </lineage>
</organism>
<evidence type="ECO:0000256" key="1">
    <source>
        <dbReference type="SAM" id="MobiDB-lite"/>
    </source>
</evidence>
<evidence type="ECO:0000259" key="2">
    <source>
        <dbReference type="Pfam" id="PF26486"/>
    </source>
</evidence>
<feature type="region of interest" description="Disordered" evidence="1">
    <location>
        <begin position="227"/>
        <end position="261"/>
    </location>
</feature>
<dbReference type="Pfam" id="PF26487">
    <property type="entry name" value="DUF8157_C"/>
    <property type="match status" value="1"/>
</dbReference>
<feature type="compositionally biased region" description="Gly residues" evidence="1">
    <location>
        <begin position="237"/>
        <end position="259"/>
    </location>
</feature>
<protein>
    <submittedName>
        <fullName evidence="4">Uncharacterized protein</fullName>
    </submittedName>
</protein>
<dbReference type="SUPFAM" id="SSF53335">
    <property type="entry name" value="S-adenosyl-L-methionine-dependent methyltransferases"/>
    <property type="match status" value="1"/>
</dbReference>
<dbReference type="Gene3D" id="3.40.50.150">
    <property type="entry name" value="Vaccinia Virus protein VP39"/>
    <property type="match status" value="1"/>
</dbReference>
<dbReference type="OrthoDB" id="117536at2157"/>
<feature type="domain" description="DUF8157" evidence="2">
    <location>
        <begin position="6"/>
        <end position="56"/>
    </location>
</feature>
<comment type="caution">
    <text evidence="4">The sequence shown here is derived from an EMBL/GenBank/DDBJ whole genome shotgun (WGS) entry which is preliminary data.</text>
</comment>
<dbReference type="Pfam" id="PF13489">
    <property type="entry name" value="Methyltransf_23"/>
    <property type="match status" value="1"/>
</dbReference>
<sequence>MNQNTRQQIRDNAQYLRNVRPLDPEELHEYVEGQPHPAVVKQVLREEAFDLGIVEQDDGTFVPAPEGRLSVNFDGVERFPDRYEQQVIDLLTEWGGLEWHSGDSGDELRERIRDIKERYLQGQAVEYDELTALGYAVYHLPDYYAVAKYVLADLAADGLLPSQLRVLDVGAGVGGPALALRDLLPDDALLDYHAVEPSAAADVLESLLEDSGQNVRWEIHRSLAEEFDPSSPLVGDDSGGGAGNDSGGAGGSDSSGGADGSDTDAEGYDLIIFGNVLSELDDAAATLYRYVKALADDGTLLALAPADRNTAIQLRTVEREVADGGPATVYGPTVRLWPHQSPDSESWSFDRKPDIEVPTMQQRLDDPNGGTGEFVNTDVQFAYSVLRTDGKRKHDVTPDRGIHAPMADAENYVTDRVNFLGVKLSHDLAEREGANPLYLLGDGSQKVDHFAVLTEASILNEDLRKADYGDLLSFENALVLWNDDEEAYNVVVDGETVVDRAR</sequence>
<evidence type="ECO:0000259" key="3">
    <source>
        <dbReference type="Pfam" id="PF26487"/>
    </source>
</evidence>